<evidence type="ECO:0000313" key="3">
    <source>
        <dbReference type="Proteomes" id="UP000704712"/>
    </source>
</evidence>
<protein>
    <submittedName>
        <fullName evidence="2">Uncharacterized protein</fullName>
    </submittedName>
</protein>
<sequence>MAVEIAVSGNILLNTQYNTVEKTAAVSTVNTNALQHTILALIQFSTSAYANPSTIHLPTQCREPPVLELQLEQPSPTETELAPIVLVRRSSRVKRLPQRSLPAYSARPEQSTKRRKAKKSDQAPGKWQVAFIKDRVTTSTGQILYHVLWESKKHGRLPRPWEPRDMLLHDGFGEELTLVDEWVDGGRKQDFFFNLFRNYIPALPVQILLELACSLHFNMHFDWLVNHLKFKACAFKNLFLYRMNFSRICHVEYRGAYFVHLFYKCI</sequence>
<dbReference type="EMBL" id="JAACNO010002960">
    <property type="protein sequence ID" value="KAF4129457.1"/>
    <property type="molecule type" value="Genomic_DNA"/>
</dbReference>
<dbReference type="Proteomes" id="UP000704712">
    <property type="component" value="Unassembled WGS sequence"/>
</dbReference>
<evidence type="ECO:0000256" key="1">
    <source>
        <dbReference type="SAM" id="MobiDB-lite"/>
    </source>
</evidence>
<reference evidence="2" key="1">
    <citation type="submission" date="2020-03" db="EMBL/GenBank/DDBJ databases">
        <title>Hybrid Assembly of Korean Phytophthora infestans isolates.</title>
        <authorList>
            <person name="Prokchorchik M."/>
            <person name="Lee Y."/>
            <person name="Seo J."/>
            <person name="Cho J.-H."/>
            <person name="Park Y.-E."/>
            <person name="Jang D.-C."/>
            <person name="Im J.-S."/>
            <person name="Choi J.-G."/>
            <person name="Park H.-J."/>
            <person name="Lee G.-B."/>
            <person name="Lee Y.-G."/>
            <person name="Hong S.-Y."/>
            <person name="Cho K."/>
            <person name="Sohn K.H."/>
        </authorList>
    </citation>
    <scope>NUCLEOTIDE SEQUENCE</scope>
    <source>
        <strain evidence="2">KR_2_A2</strain>
    </source>
</reference>
<organism evidence="2 3">
    <name type="scientific">Phytophthora infestans</name>
    <name type="common">Potato late blight agent</name>
    <name type="synonym">Botrytis infestans</name>
    <dbReference type="NCBI Taxonomy" id="4787"/>
    <lineage>
        <taxon>Eukaryota</taxon>
        <taxon>Sar</taxon>
        <taxon>Stramenopiles</taxon>
        <taxon>Oomycota</taxon>
        <taxon>Peronosporomycetes</taxon>
        <taxon>Peronosporales</taxon>
        <taxon>Peronosporaceae</taxon>
        <taxon>Phytophthora</taxon>
    </lineage>
</organism>
<gene>
    <name evidence="2" type="ORF">GN958_ATG21412</name>
</gene>
<comment type="caution">
    <text evidence="2">The sequence shown here is derived from an EMBL/GenBank/DDBJ whole genome shotgun (WGS) entry which is preliminary data.</text>
</comment>
<dbReference type="AlphaFoldDB" id="A0A8S9TRA5"/>
<evidence type="ECO:0000313" key="2">
    <source>
        <dbReference type="EMBL" id="KAF4129457.1"/>
    </source>
</evidence>
<accession>A0A8S9TRA5</accession>
<name>A0A8S9TRA5_PHYIN</name>
<feature type="region of interest" description="Disordered" evidence="1">
    <location>
        <begin position="97"/>
        <end position="125"/>
    </location>
</feature>
<proteinExistence type="predicted"/>